<sequence length="116" mass="13379">MTTTGKTPEQYWITVNQYAAEMIAEYGSNYPDDLEQSNFLYDRIKNFIGNFSMITEEQNCLMILRESKHPNSLDEKYGAGHGVKLIIEDGISYHLKALARSAMFADIIDRFNHLHQ</sequence>
<comment type="caution">
    <text evidence="1">The sequence shown here is derived from an EMBL/GenBank/DDBJ whole genome shotgun (WGS) entry which is preliminary data.</text>
</comment>
<gene>
    <name evidence="1" type="ORF">NG799_01860</name>
</gene>
<organism evidence="1 2">
    <name type="scientific">Laspinema palackyanum D2a</name>
    <dbReference type="NCBI Taxonomy" id="2953684"/>
    <lineage>
        <taxon>Bacteria</taxon>
        <taxon>Bacillati</taxon>
        <taxon>Cyanobacteriota</taxon>
        <taxon>Cyanophyceae</taxon>
        <taxon>Oscillatoriophycideae</taxon>
        <taxon>Oscillatoriales</taxon>
        <taxon>Laspinemataceae</taxon>
        <taxon>Laspinema</taxon>
        <taxon>Laspinema palackyanum</taxon>
    </lineage>
</organism>
<evidence type="ECO:0000313" key="2">
    <source>
        <dbReference type="Proteomes" id="UP001525890"/>
    </source>
</evidence>
<dbReference type="EMBL" id="JAMXFF010000002">
    <property type="protein sequence ID" value="MCT7965077.1"/>
    <property type="molecule type" value="Genomic_DNA"/>
</dbReference>
<name>A0ABT2MNS3_9CYAN</name>
<accession>A0ABT2MNS3</accession>
<keyword evidence="2" id="KW-1185">Reference proteome</keyword>
<evidence type="ECO:0000313" key="1">
    <source>
        <dbReference type="EMBL" id="MCT7965077.1"/>
    </source>
</evidence>
<protein>
    <submittedName>
        <fullName evidence="1">Uncharacterized protein</fullName>
    </submittedName>
</protein>
<dbReference type="RefSeq" id="WP_261235098.1">
    <property type="nucleotide sequence ID" value="NZ_JAMXFF010000002.1"/>
</dbReference>
<proteinExistence type="predicted"/>
<dbReference type="Proteomes" id="UP001525890">
    <property type="component" value="Unassembled WGS sequence"/>
</dbReference>
<reference evidence="1 2" key="1">
    <citation type="journal article" date="2022" name="Front. Microbiol.">
        <title>High genomic differentiation and limited gene flow indicate recent cryptic speciation within the genus Laspinema (cyanobacteria).</title>
        <authorList>
            <person name="Stanojkovic A."/>
            <person name="Skoupy S."/>
            <person name="Skaloud P."/>
            <person name="Dvorak P."/>
        </authorList>
    </citation>
    <scope>NUCLEOTIDE SEQUENCE [LARGE SCALE GENOMIC DNA]</scope>
    <source>
        <strain evidence="1 2">D2a</strain>
    </source>
</reference>